<dbReference type="AlphaFoldDB" id="A0AAV2N0D5"/>
<protein>
    <submittedName>
        <fullName evidence="1">Uncharacterized protein</fullName>
    </submittedName>
</protein>
<dbReference type="EMBL" id="OZ034824">
    <property type="protein sequence ID" value="CAL1673366.1"/>
    <property type="molecule type" value="Genomic_DNA"/>
</dbReference>
<reference evidence="1 2" key="1">
    <citation type="submission" date="2024-04" db="EMBL/GenBank/DDBJ databases">
        <authorList>
            <consortium name="Molecular Ecology Group"/>
        </authorList>
    </citation>
    <scope>NUCLEOTIDE SEQUENCE [LARGE SCALE GENOMIC DNA]</scope>
</reference>
<proteinExistence type="predicted"/>
<accession>A0AAV2N0D5</accession>
<name>A0AAV2N0D5_9HYME</name>
<organism evidence="1 2">
    <name type="scientific">Lasius platythorax</name>
    <dbReference type="NCBI Taxonomy" id="488582"/>
    <lineage>
        <taxon>Eukaryota</taxon>
        <taxon>Metazoa</taxon>
        <taxon>Ecdysozoa</taxon>
        <taxon>Arthropoda</taxon>
        <taxon>Hexapoda</taxon>
        <taxon>Insecta</taxon>
        <taxon>Pterygota</taxon>
        <taxon>Neoptera</taxon>
        <taxon>Endopterygota</taxon>
        <taxon>Hymenoptera</taxon>
        <taxon>Apocrita</taxon>
        <taxon>Aculeata</taxon>
        <taxon>Formicoidea</taxon>
        <taxon>Formicidae</taxon>
        <taxon>Formicinae</taxon>
        <taxon>Lasius</taxon>
        <taxon>Lasius</taxon>
    </lineage>
</organism>
<sequence length="90" mass="9622">MRGCKSIAARQWSERASAAEIARWAGLNAGLGSRVKHQLSCRSVSFTFALSPTGRVLAGGFRSSLVDSGLLRNGRSLGFDISIRNADRLA</sequence>
<evidence type="ECO:0000313" key="1">
    <source>
        <dbReference type="EMBL" id="CAL1673366.1"/>
    </source>
</evidence>
<keyword evidence="2" id="KW-1185">Reference proteome</keyword>
<evidence type="ECO:0000313" key="2">
    <source>
        <dbReference type="Proteomes" id="UP001497644"/>
    </source>
</evidence>
<dbReference type="Proteomes" id="UP001497644">
    <property type="component" value="Chromosome 1"/>
</dbReference>
<gene>
    <name evidence="1" type="ORF">LPLAT_LOCUS274</name>
</gene>